<comment type="similarity">
    <text evidence="1">Belongs to the thioesterase family.</text>
</comment>
<dbReference type="InterPro" id="IPR029058">
    <property type="entry name" value="AB_hydrolase_fold"/>
</dbReference>
<dbReference type="KEGG" id="sgj:IAG43_33655"/>
<gene>
    <name evidence="4" type="ORF">IAG43_33655</name>
</gene>
<dbReference type="SMART" id="SM00824">
    <property type="entry name" value="PKS_TE"/>
    <property type="match status" value="1"/>
</dbReference>
<dbReference type="AlphaFoldDB" id="A0A7H0I523"/>
<dbReference type="EMBL" id="CP060826">
    <property type="protein sequence ID" value="QNP67889.1"/>
    <property type="molecule type" value="Genomic_DNA"/>
</dbReference>
<dbReference type="SUPFAM" id="SSF53474">
    <property type="entry name" value="alpha/beta-Hydrolases"/>
    <property type="match status" value="1"/>
</dbReference>
<protein>
    <submittedName>
        <fullName evidence="4">Thioesterase</fullName>
    </submittedName>
</protein>
<keyword evidence="2" id="KW-0378">Hydrolase</keyword>
<evidence type="ECO:0000256" key="1">
    <source>
        <dbReference type="ARBA" id="ARBA00007169"/>
    </source>
</evidence>
<dbReference type="Proteomes" id="UP000516230">
    <property type="component" value="Plasmid unnamed2"/>
</dbReference>
<geneLocation type="plasmid" evidence="4 5">
    <name>unnamed2</name>
</geneLocation>
<keyword evidence="5" id="KW-1185">Reference proteome</keyword>
<dbReference type="InterPro" id="IPR001031">
    <property type="entry name" value="Thioesterase"/>
</dbReference>
<dbReference type="InterPro" id="IPR012223">
    <property type="entry name" value="TEII"/>
</dbReference>
<sequence length="257" mass="28164">MAASPGTRSPYLTVYRPSPDASVRLVCLPHAGGAASFYVPVAQALAPRVEVVSVQYPGRHERYADPLVPDLGTLADRIAESLLTCTDRPYALFGHSMGSLVGFEVARRMEAAGRGPLELFASGSRAPSVERRGRTWHDIPDDVFVARVQSMGGAGSQLLDDPDIRQMLLPALRNDYRAVERYAYRPQPPLACPVTAFTGADDPRVTVADVRTWAHHTTGPFDVEVHPGGHFFLADRWTEILDTVIRHLKDPALDPCR</sequence>
<dbReference type="InterPro" id="IPR020802">
    <property type="entry name" value="TesA-like"/>
</dbReference>
<evidence type="ECO:0000313" key="4">
    <source>
        <dbReference type="EMBL" id="QNP67889.1"/>
    </source>
</evidence>
<feature type="domain" description="Thioesterase TesA-like" evidence="3">
    <location>
        <begin position="26"/>
        <end position="248"/>
    </location>
</feature>
<dbReference type="PANTHER" id="PTHR11487">
    <property type="entry name" value="THIOESTERASE"/>
    <property type="match status" value="1"/>
</dbReference>
<dbReference type="GO" id="GO:0016787">
    <property type="term" value="F:hydrolase activity"/>
    <property type="evidence" value="ECO:0007669"/>
    <property type="project" value="UniProtKB-KW"/>
</dbReference>
<dbReference type="PANTHER" id="PTHR11487:SF0">
    <property type="entry name" value="S-ACYL FATTY ACID SYNTHASE THIOESTERASE, MEDIUM CHAIN"/>
    <property type="match status" value="1"/>
</dbReference>
<dbReference type="Pfam" id="PF00975">
    <property type="entry name" value="Thioesterase"/>
    <property type="match status" value="1"/>
</dbReference>
<evidence type="ECO:0000256" key="2">
    <source>
        <dbReference type="ARBA" id="ARBA00022801"/>
    </source>
</evidence>
<dbReference type="RefSeq" id="WP_187744932.1">
    <property type="nucleotide sequence ID" value="NZ_CP060826.1"/>
</dbReference>
<accession>A0A7H0I523</accession>
<dbReference type="Gene3D" id="3.40.50.1820">
    <property type="entry name" value="alpha/beta hydrolase"/>
    <property type="match status" value="1"/>
</dbReference>
<name>A0A7H0I523_9ACTN</name>
<evidence type="ECO:0000313" key="5">
    <source>
        <dbReference type="Proteomes" id="UP000516230"/>
    </source>
</evidence>
<reference evidence="4 5" key="1">
    <citation type="submission" date="2020-08" db="EMBL/GenBank/DDBJ databases">
        <title>A novel species.</title>
        <authorList>
            <person name="Gao J."/>
        </authorList>
    </citation>
    <scope>NUCLEOTIDE SEQUENCE [LARGE SCALE GENOMIC DNA]</scope>
    <source>
        <strain evidence="4 5">CRPJ-33</strain>
        <plasmid evidence="4 5">unnamed2</plasmid>
    </source>
</reference>
<proteinExistence type="inferred from homology"/>
<organism evidence="4 5">
    <name type="scientific">Streptomyces genisteinicus</name>
    <dbReference type="NCBI Taxonomy" id="2768068"/>
    <lineage>
        <taxon>Bacteria</taxon>
        <taxon>Bacillati</taxon>
        <taxon>Actinomycetota</taxon>
        <taxon>Actinomycetes</taxon>
        <taxon>Kitasatosporales</taxon>
        <taxon>Streptomycetaceae</taxon>
        <taxon>Streptomyces</taxon>
    </lineage>
</organism>
<evidence type="ECO:0000259" key="3">
    <source>
        <dbReference type="SMART" id="SM00824"/>
    </source>
</evidence>
<keyword evidence="4" id="KW-0614">Plasmid</keyword>
<dbReference type="GO" id="GO:0008610">
    <property type="term" value="P:lipid biosynthetic process"/>
    <property type="evidence" value="ECO:0007669"/>
    <property type="project" value="TreeGrafter"/>
</dbReference>